<evidence type="ECO:0000313" key="2">
    <source>
        <dbReference type="Proteomes" id="UP000308600"/>
    </source>
</evidence>
<gene>
    <name evidence="1" type="ORF">BDN72DRAFT_858300</name>
</gene>
<keyword evidence="2" id="KW-1185">Reference proteome</keyword>
<reference evidence="1 2" key="1">
    <citation type="journal article" date="2019" name="Nat. Ecol. Evol.">
        <title>Megaphylogeny resolves global patterns of mushroom evolution.</title>
        <authorList>
            <person name="Varga T."/>
            <person name="Krizsan K."/>
            <person name="Foldi C."/>
            <person name="Dima B."/>
            <person name="Sanchez-Garcia M."/>
            <person name="Sanchez-Ramirez S."/>
            <person name="Szollosi G.J."/>
            <person name="Szarkandi J.G."/>
            <person name="Papp V."/>
            <person name="Albert L."/>
            <person name="Andreopoulos W."/>
            <person name="Angelini C."/>
            <person name="Antonin V."/>
            <person name="Barry K.W."/>
            <person name="Bougher N.L."/>
            <person name="Buchanan P."/>
            <person name="Buyck B."/>
            <person name="Bense V."/>
            <person name="Catcheside P."/>
            <person name="Chovatia M."/>
            <person name="Cooper J."/>
            <person name="Damon W."/>
            <person name="Desjardin D."/>
            <person name="Finy P."/>
            <person name="Geml J."/>
            <person name="Haridas S."/>
            <person name="Hughes K."/>
            <person name="Justo A."/>
            <person name="Karasinski D."/>
            <person name="Kautmanova I."/>
            <person name="Kiss B."/>
            <person name="Kocsube S."/>
            <person name="Kotiranta H."/>
            <person name="LaButti K.M."/>
            <person name="Lechner B.E."/>
            <person name="Liimatainen K."/>
            <person name="Lipzen A."/>
            <person name="Lukacs Z."/>
            <person name="Mihaltcheva S."/>
            <person name="Morgado L.N."/>
            <person name="Niskanen T."/>
            <person name="Noordeloos M.E."/>
            <person name="Ohm R.A."/>
            <person name="Ortiz-Santana B."/>
            <person name="Ovrebo C."/>
            <person name="Racz N."/>
            <person name="Riley R."/>
            <person name="Savchenko A."/>
            <person name="Shiryaev A."/>
            <person name="Soop K."/>
            <person name="Spirin V."/>
            <person name="Szebenyi C."/>
            <person name="Tomsovsky M."/>
            <person name="Tulloss R.E."/>
            <person name="Uehling J."/>
            <person name="Grigoriev I.V."/>
            <person name="Vagvolgyi C."/>
            <person name="Papp T."/>
            <person name="Martin F.M."/>
            <person name="Miettinen O."/>
            <person name="Hibbett D.S."/>
            <person name="Nagy L.G."/>
        </authorList>
    </citation>
    <scope>NUCLEOTIDE SEQUENCE [LARGE SCALE GENOMIC DNA]</scope>
    <source>
        <strain evidence="1 2">NL-1719</strain>
    </source>
</reference>
<dbReference type="EMBL" id="ML208348">
    <property type="protein sequence ID" value="TFK68592.1"/>
    <property type="molecule type" value="Genomic_DNA"/>
</dbReference>
<accession>A0ACD3ASJ0</accession>
<dbReference type="Proteomes" id="UP000308600">
    <property type="component" value="Unassembled WGS sequence"/>
</dbReference>
<organism evidence="1 2">
    <name type="scientific">Pluteus cervinus</name>
    <dbReference type="NCBI Taxonomy" id="181527"/>
    <lineage>
        <taxon>Eukaryota</taxon>
        <taxon>Fungi</taxon>
        <taxon>Dikarya</taxon>
        <taxon>Basidiomycota</taxon>
        <taxon>Agaricomycotina</taxon>
        <taxon>Agaricomycetes</taxon>
        <taxon>Agaricomycetidae</taxon>
        <taxon>Agaricales</taxon>
        <taxon>Pluteineae</taxon>
        <taxon>Pluteaceae</taxon>
        <taxon>Pluteus</taxon>
    </lineage>
</organism>
<proteinExistence type="predicted"/>
<evidence type="ECO:0000313" key="1">
    <source>
        <dbReference type="EMBL" id="TFK68592.1"/>
    </source>
</evidence>
<name>A0ACD3ASJ0_9AGAR</name>
<sequence>MVPLVHGLTVSTQRQLEEIYFYHGREIGPEFALCSVLDRWQGVFRRVEGSDGTTFWASVRTEYSDTCVRGDCANGATWRIEVPRWYAATRRMDLSSPVETDFIFGVDVCDDCEKECQESVDGYPIAPLFSNGRHRIPLIARDYNRKFYGRIFVNPGKARTSD</sequence>
<protein>
    <submittedName>
        <fullName evidence="1">Uncharacterized protein</fullName>
    </submittedName>
</protein>